<gene>
    <name evidence="2" type="ORF">AWH69_00440</name>
</gene>
<proteinExistence type="predicted"/>
<dbReference type="Proteomes" id="UP000076976">
    <property type="component" value="Unassembled WGS sequence"/>
</dbReference>
<dbReference type="Gene3D" id="3.40.50.880">
    <property type="match status" value="1"/>
</dbReference>
<evidence type="ECO:0000313" key="2">
    <source>
        <dbReference type="EMBL" id="OAB88321.1"/>
    </source>
</evidence>
<accession>A0A176QF74</accession>
<evidence type="ECO:0000313" key="3">
    <source>
        <dbReference type="Proteomes" id="UP000076976"/>
    </source>
</evidence>
<name>A0A176QF74_9MICO</name>
<feature type="domain" description="Glutamine amidotransferase" evidence="1">
    <location>
        <begin position="40"/>
        <end position="200"/>
    </location>
</feature>
<dbReference type="Pfam" id="PF00117">
    <property type="entry name" value="GATase"/>
    <property type="match status" value="1"/>
</dbReference>
<dbReference type="STRING" id="262209.AWH69_00440"/>
<dbReference type="PROSITE" id="PS51273">
    <property type="entry name" value="GATASE_TYPE_1"/>
    <property type="match status" value="1"/>
</dbReference>
<protein>
    <recommendedName>
        <fullName evidence="1">Glutamine amidotransferase domain-containing protein</fullName>
    </recommendedName>
</protein>
<reference evidence="2 3" key="1">
    <citation type="submission" date="2016-01" db="EMBL/GenBank/DDBJ databases">
        <title>Janibacter melonis strain CD11_4 genome sequencing and assembly.</title>
        <authorList>
            <person name="Nair G.R."/>
            <person name="Kaur G."/>
            <person name="Chander A.M."/>
            <person name="Mayilraj S."/>
        </authorList>
    </citation>
    <scope>NUCLEOTIDE SEQUENCE [LARGE SCALE GENOMIC DNA]</scope>
    <source>
        <strain evidence="2 3">CD11-4</strain>
    </source>
</reference>
<dbReference type="SUPFAM" id="SSF52317">
    <property type="entry name" value="Class I glutamine amidotransferase-like"/>
    <property type="match status" value="1"/>
</dbReference>
<dbReference type="InterPro" id="IPR017926">
    <property type="entry name" value="GATASE"/>
</dbReference>
<dbReference type="GO" id="GO:0005829">
    <property type="term" value="C:cytosol"/>
    <property type="evidence" value="ECO:0007669"/>
    <property type="project" value="TreeGrafter"/>
</dbReference>
<dbReference type="EMBL" id="LQZG01000001">
    <property type="protein sequence ID" value="OAB88321.1"/>
    <property type="molecule type" value="Genomic_DNA"/>
</dbReference>
<dbReference type="InterPro" id="IPR029062">
    <property type="entry name" value="Class_I_gatase-like"/>
</dbReference>
<dbReference type="PANTHER" id="PTHR42695">
    <property type="entry name" value="GLUTAMINE AMIDOTRANSFERASE YLR126C-RELATED"/>
    <property type="match status" value="1"/>
</dbReference>
<dbReference type="AlphaFoldDB" id="A0A176QF74"/>
<dbReference type="CDD" id="cd01741">
    <property type="entry name" value="GATase1_1"/>
    <property type="match status" value="1"/>
</dbReference>
<sequence>MRPAPPGPPAPSRPRLMPERRVLVVEHQQSCPPALVGRWLEDAGATLDVVRPYLGESVPGALTHDGLLVLGGSMGAEQDDRAPWLPAVRALIRDHEEAGRPVLGICLGHQLAAVALGGEVTRNPLGQTVGARAVTRVLADDPLGAALPEDCHVPQWNDDTVVALPPGASVVAINDRADVLLARLAGSVWGIQGHPEATSEVVEVWARTDLAEGGLTGASEDELPALLEEIARRQPETDAAWQPVVAAWAGLLGPR</sequence>
<dbReference type="PANTHER" id="PTHR42695:SF5">
    <property type="entry name" value="GLUTAMINE AMIDOTRANSFERASE YLR126C-RELATED"/>
    <property type="match status" value="1"/>
</dbReference>
<comment type="caution">
    <text evidence="2">The sequence shown here is derived from an EMBL/GenBank/DDBJ whole genome shotgun (WGS) entry which is preliminary data.</text>
</comment>
<keyword evidence="3" id="KW-1185">Reference proteome</keyword>
<evidence type="ECO:0000259" key="1">
    <source>
        <dbReference type="Pfam" id="PF00117"/>
    </source>
</evidence>
<dbReference type="InterPro" id="IPR044992">
    <property type="entry name" value="ChyE-like"/>
</dbReference>
<organism evidence="2 3">
    <name type="scientific">Janibacter melonis</name>
    <dbReference type="NCBI Taxonomy" id="262209"/>
    <lineage>
        <taxon>Bacteria</taxon>
        <taxon>Bacillati</taxon>
        <taxon>Actinomycetota</taxon>
        <taxon>Actinomycetes</taxon>
        <taxon>Micrococcales</taxon>
        <taxon>Intrasporangiaceae</taxon>
        <taxon>Janibacter</taxon>
    </lineage>
</organism>